<dbReference type="SMR" id="Q9HKD4"/>
<evidence type="ECO:0000259" key="1">
    <source>
        <dbReference type="Pfam" id="PF00501"/>
    </source>
</evidence>
<feature type="domain" description="AMP-dependent synthetase/ligase" evidence="1">
    <location>
        <begin position="29"/>
        <end position="325"/>
    </location>
</feature>
<dbReference type="EMBL" id="AL445065">
    <property type="protein sequence ID" value="CAC11805.1"/>
    <property type="molecule type" value="Genomic_DNA"/>
</dbReference>
<dbReference type="InParanoid" id="Q9HKD4"/>
<keyword evidence="4" id="KW-1185">Reference proteome</keyword>
<dbReference type="Gene3D" id="3.30.300.30">
    <property type="match status" value="1"/>
</dbReference>
<name>Q9HKD4_THEAC</name>
<dbReference type="InterPro" id="IPR045851">
    <property type="entry name" value="AMP-bd_C_sf"/>
</dbReference>
<dbReference type="Pfam" id="PF13193">
    <property type="entry name" value="AMP-binding_C"/>
    <property type="match status" value="1"/>
</dbReference>
<dbReference type="GO" id="GO:0016877">
    <property type="term" value="F:ligase activity, forming carbon-sulfur bonds"/>
    <property type="evidence" value="ECO:0007669"/>
    <property type="project" value="UniProtKB-ARBA"/>
</dbReference>
<reference evidence="3 4" key="1">
    <citation type="journal article" date="2000" name="Nature">
        <title>The genome sequence of the thermoacidophilic scavenger Thermoplasma acidophilum.</title>
        <authorList>
            <person name="Ruepp A."/>
            <person name="Graml W."/>
            <person name="Santos-Martinez M.L."/>
            <person name="Koretke K.K."/>
            <person name="Volker C."/>
            <person name="Mewes H.W."/>
            <person name="Frishman D."/>
            <person name="Stocker S."/>
            <person name="Lupas A.N."/>
            <person name="Baumeister W."/>
        </authorList>
    </citation>
    <scope>NUCLEOTIDE SEQUENCE [LARGE SCALE GENOMIC DNA]</scope>
    <source>
        <strain evidence="4">ATCC 25905 / DSM 1728 / JCM 9062 / NBRC 15155 / AMRC-C165</strain>
    </source>
</reference>
<dbReference type="EnsemblBacteria" id="CAC11805">
    <property type="protein sequence ID" value="CAC11805"/>
    <property type="gene ID" value="CAC11805"/>
</dbReference>
<dbReference type="Gene3D" id="3.40.50.12780">
    <property type="entry name" value="N-terminal domain of ligase-like"/>
    <property type="match status" value="1"/>
</dbReference>
<dbReference type="InterPro" id="IPR042099">
    <property type="entry name" value="ANL_N_sf"/>
</dbReference>
<feature type="domain" description="AMP-binding enzyme C-terminal" evidence="2">
    <location>
        <begin position="420"/>
        <end position="495"/>
    </location>
</feature>
<dbReference type="AlphaFoldDB" id="Q9HKD4"/>
<dbReference type="InterPro" id="IPR025110">
    <property type="entry name" value="AMP-bd_C"/>
</dbReference>
<dbReference type="eggNOG" id="arCOG00856">
    <property type="taxonomic scope" value="Archaea"/>
</dbReference>
<gene>
    <name evidence="3" type="ordered locus">Ta0667</name>
</gene>
<dbReference type="PROSITE" id="PS00455">
    <property type="entry name" value="AMP_BINDING"/>
    <property type="match status" value="1"/>
</dbReference>
<dbReference type="InterPro" id="IPR020845">
    <property type="entry name" value="AMP-binding_CS"/>
</dbReference>
<dbReference type="Proteomes" id="UP000001024">
    <property type="component" value="Chromosome"/>
</dbReference>
<dbReference type="RefSeq" id="WP_010901089.1">
    <property type="nucleotide sequence ID" value="NC_002578.1"/>
</dbReference>
<dbReference type="PaxDb" id="273075-Ta0667"/>
<dbReference type="InterPro" id="IPR050237">
    <property type="entry name" value="ATP-dep_AMP-bd_enzyme"/>
</dbReference>
<dbReference type="OrthoDB" id="35688at2157"/>
<dbReference type="KEGG" id="tac:Ta0667"/>
<organism evidence="3 4">
    <name type="scientific">Thermoplasma acidophilum (strain ATCC 25905 / DSM 1728 / JCM 9062 / NBRC 15155 / AMRC-C165)</name>
    <dbReference type="NCBI Taxonomy" id="273075"/>
    <lineage>
        <taxon>Archaea</taxon>
        <taxon>Methanobacteriati</taxon>
        <taxon>Thermoplasmatota</taxon>
        <taxon>Thermoplasmata</taxon>
        <taxon>Thermoplasmatales</taxon>
        <taxon>Thermoplasmataceae</taxon>
        <taxon>Thermoplasma</taxon>
    </lineage>
</organism>
<accession>Q9HKD4</accession>
<dbReference type="PANTHER" id="PTHR43767">
    <property type="entry name" value="LONG-CHAIN-FATTY-ACID--COA LIGASE"/>
    <property type="match status" value="1"/>
</dbReference>
<dbReference type="InterPro" id="IPR000873">
    <property type="entry name" value="AMP-dep_synth/lig_dom"/>
</dbReference>
<dbReference type="STRING" id="273075.gene:9571887"/>
<dbReference type="Pfam" id="PF00501">
    <property type="entry name" value="AMP-binding"/>
    <property type="match status" value="1"/>
</dbReference>
<dbReference type="SUPFAM" id="SSF56801">
    <property type="entry name" value="Acetyl-CoA synthetase-like"/>
    <property type="match status" value="1"/>
</dbReference>
<evidence type="ECO:0000259" key="2">
    <source>
        <dbReference type="Pfam" id="PF13193"/>
    </source>
</evidence>
<evidence type="ECO:0000313" key="3">
    <source>
        <dbReference type="EMBL" id="CAC11805.1"/>
    </source>
</evidence>
<protein>
    <submittedName>
        <fullName evidence="3">Acyl-CoA synthetase related protein</fullName>
    </submittedName>
</protein>
<evidence type="ECO:0000313" key="4">
    <source>
        <dbReference type="Proteomes" id="UP000001024"/>
    </source>
</evidence>
<dbReference type="HOGENOM" id="CLU_000022_59_5_2"/>
<dbReference type="PANTHER" id="PTHR43767:SF11">
    <property type="entry name" value="MEDIUM-CHAIN-FATTY-ACID--COA LIGASE"/>
    <property type="match status" value="1"/>
</dbReference>
<proteinExistence type="predicted"/>
<sequence>MEHTRLHNKGLTLDKIFLKTLRTTHNGFLTDGKDRIGYGEFYDRVIAIAEELHRDLGENRTVSVMDWNTLNFATLLYAVPLSGNVLHPVDVRQPPEQVMSSMKEAQSSYLLYSADFGRLADAVKTSGIVKEDNIRSTKEVFDESTDHKPGNAGLPELEEDRIASVLFSSGTTGKPKGVRYRHRDIVLTIWAMETNLSAFPGPARLASSDTVFSLIPFFHLWSWGTLYISTLIGASYVVGGRFDPGSTSDLIKRNGVTWMSMVPTMFNALISWDRNSLDGMKILIGGSAIPSGILNFASDHQIELTGIYGFTDGLAAGIGTSNINGSLSERNADAVNAITPLVFTDFEVEGENNEIKFRSPWIPEGYFNVQEERAYRDGWFYPGDSAEFTQDGKIRIRDRIKDLIKSGGEFIPSALLEYYISEIGDIGDVAVIGVHDDKWIERPVAIYRTRSGATVNDEIIRSYLKDLSNKGLIRDWWIPDRFIPVDSMPMTGTGKIDKKTLRAMLEKGDLRTDRK</sequence>